<sequence>MDRRKSKKLGDPSATAPRSRPTSGMMLKKRQNEAEQKTVVEAANPVPAAESQNPVLPLPGAGSYKDN</sequence>
<evidence type="ECO:0000313" key="2">
    <source>
        <dbReference type="EMBL" id="GAU92253.1"/>
    </source>
</evidence>
<dbReference type="EMBL" id="BDGG01000002">
    <property type="protein sequence ID" value="GAU92253.1"/>
    <property type="molecule type" value="Genomic_DNA"/>
</dbReference>
<dbReference type="AlphaFoldDB" id="A0A1D1V0L4"/>
<evidence type="ECO:0000313" key="3">
    <source>
        <dbReference type="Proteomes" id="UP000186922"/>
    </source>
</evidence>
<feature type="region of interest" description="Disordered" evidence="1">
    <location>
        <begin position="1"/>
        <end position="67"/>
    </location>
</feature>
<dbReference type="Proteomes" id="UP000186922">
    <property type="component" value="Unassembled WGS sequence"/>
</dbReference>
<feature type="compositionally biased region" description="Low complexity" evidence="1">
    <location>
        <begin position="39"/>
        <end position="50"/>
    </location>
</feature>
<gene>
    <name evidence="2" type="primary">RvY_04357-1</name>
    <name evidence="2" type="synonym">RvY_04357.1</name>
    <name evidence="2" type="ORF">RvY_04357</name>
</gene>
<accession>A0A1D1V0L4</accession>
<reference evidence="2 3" key="1">
    <citation type="journal article" date="2016" name="Nat. Commun.">
        <title>Extremotolerant tardigrade genome and improved radiotolerance of human cultured cells by tardigrade-unique protein.</title>
        <authorList>
            <person name="Hashimoto T."/>
            <person name="Horikawa D.D."/>
            <person name="Saito Y."/>
            <person name="Kuwahara H."/>
            <person name="Kozuka-Hata H."/>
            <person name="Shin-I T."/>
            <person name="Minakuchi Y."/>
            <person name="Ohishi K."/>
            <person name="Motoyama A."/>
            <person name="Aizu T."/>
            <person name="Enomoto A."/>
            <person name="Kondo K."/>
            <person name="Tanaka S."/>
            <person name="Hara Y."/>
            <person name="Koshikawa S."/>
            <person name="Sagara H."/>
            <person name="Miura T."/>
            <person name="Yokobori S."/>
            <person name="Miyagawa K."/>
            <person name="Suzuki Y."/>
            <person name="Kubo T."/>
            <person name="Oyama M."/>
            <person name="Kohara Y."/>
            <person name="Fujiyama A."/>
            <person name="Arakawa K."/>
            <person name="Katayama T."/>
            <person name="Toyoda A."/>
            <person name="Kunieda T."/>
        </authorList>
    </citation>
    <scope>NUCLEOTIDE SEQUENCE [LARGE SCALE GENOMIC DNA]</scope>
    <source>
        <strain evidence="2 3">YOKOZUNA-1</strain>
    </source>
</reference>
<comment type="caution">
    <text evidence="2">The sequence shown here is derived from an EMBL/GenBank/DDBJ whole genome shotgun (WGS) entry which is preliminary data.</text>
</comment>
<evidence type="ECO:0000256" key="1">
    <source>
        <dbReference type="SAM" id="MobiDB-lite"/>
    </source>
</evidence>
<keyword evidence="3" id="KW-1185">Reference proteome</keyword>
<proteinExistence type="predicted"/>
<organism evidence="2 3">
    <name type="scientific">Ramazzottius varieornatus</name>
    <name type="common">Water bear</name>
    <name type="synonym">Tardigrade</name>
    <dbReference type="NCBI Taxonomy" id="947166"/>
    <lineage>
        <taxon>Eukaryota</taxon>
        <taxon>Metazoa</taxon>
        <taxon>Ecdysozoa</taxon>
        <taxon>Tardigrada</taxon>
        <taxon>Eutardigrada</taxon>
        <taxon>Parachela</taxon>
        <taxon>Hypsibioidea</taxon>
        <taxon>Ramazzottiidae</taxon>
        <taxon>Ramazzottius</taxon>
    </lineage>
</organism>
<name>A0A1D1V0L4_RAMVA</name>
<protein>
    <submittedName>
        <fullName evidence="2">Uncharacterized protein</fullName>
    </submittedName>
</protein>